<dbReference type="InterPro" id="IPR000917">
    <property type="entry name" value="Sulfatase_N"/>
</dbReference>
<dbReference type="OrthoDB" id="9777306at2"/>
<dbReference type="InterPro" id="IPR017850">
    <property type="entry name" value="Alkaline_phosphatase_core_sf"/>
</dbReference>
<keyword evidence="2" id="KW-0378">Hydrolase</keyword>
<name>A0A1H5LR64_9MICO</name>
<reference evidence="5" key="1">
    <citation type="submission" date="2016-10" db="EMBL/GenBank/DDBJ databases">
        <authorList>
            <person name="Varghese N."/>
            <person name="Submissions S."/>
        </authorList>
    </citation>
    <scope>NUCLEOTIDE SEQUENCE [LARGE SCALE GENOMIC DNA]</scope>
    <source>
        <strain evidence="5">DSM 21368</strain>
    </source>
</reference>
<dbReference type="InterPro" id="IPR050738">
    <property type="entry name" value="Sulfatase"/>
</dbReference>
<evidence type="ECO:0000256" key="2">
    <source>
        <dbReference type="ARBA" id="ARBA00022801"/>
    </source>
</evidence>
<dbReference type="GO" id="GO:0004065">
    <property type="term" value="F:arylsulfatase activity"/>
    <property type="evidence" value="ECO:0007669"/>
    <property type="project" value="TreeGrafter"/>
</dbReference>
<dbReference type="Pfam" id="PF00884">
    <property type="entry name" value="Sulfatase"/>
    <property type="match status" value="1"/>
</dbReference>
<evidence type="ECO:0000259" key="3">
    <source>
        <dbReference type="Pfam" id="PF00884"/>
    </source>
</evidence>
<accession>A0A1H5LR64</accession>
<comment type="similarity">
    <text evidence="1">Belongs to the sulfatase family.</text>
</comment>
<dbReference type="AlphaFoldDB" id="A0A1H5LR64"/>
<organism evidence="4 5">
    <name type="scientific">Ruania alba</name>
    <dbReference type="NCBI Taxonomy" id="648782"/>
    <lineage>
        <taxon>Bacteria</taxon>
        <taxon>Bacillati</taxon>
        <taxon>Actinomycetota</taxon>
        <taxon>Actinomycetes</taxon>
        <taxon>Micrococcales</taxon>
        <taxon>Ruaniaceae</taxon>
        <taxon>Ruania</taxon>
    </lineage>
</organism>
<evidence type="ECO:0000313" key="5">
    <source>
        <dbReference type="Proteomes" id="UP000199220"/>
    </source>
</evidence>
<dbReference type="RefSeq" id="WP_089773814.1">
    <property type="nucleotide sequence ID" value="NZ_FNTX01000002.1"/>
</dbReference>
<gene>
    <name evidence="4" type="ORF">SAMN04488554_2933</name>
</gene>
<proteinExistence type="inferred from homology"/>
<dbReference type="Gene3D" id="3.40.720.10">
    <property type="entry name" value="Alkaline Phosphatase, subunit A"/>
    <property type="match status" value="1"/>
</dbReference>
<dbReference type="PANTHER" id="PTHR42693">
    <property type="entry name" value="ARYLSULFATASE FAMILY MEMBER"/>
    <property type="match status" value="1"/>
</dbReference>
<dbReference type="SUPFAM" id="SSF53649">
    <property type="entry name" value="Alkaline phosphatase-like"/>
    <property type="match status" value="1"/>
</dbReference>
<dbReference type="PANTHER" id="PTHR42693:SF53">
    <property type="entry name" value="ENDO-4-O-SULFATASE"/>
    <property type="match status" value="1"/>
</dbReference>
<evidence type="ECO:0000256" key="1">
    <source>
        <dbReference type="ARBA" id="ARBA00008779"/>
    </source>
</evidence>
<feature type="domain" description="Sulfatase N-terminal" evidence="3">
    <location>
        <begin position="8"/>
        <end position="342"/>
    </location>
</feature>
<protein>
    <submittedName>
        <fullName evidence="4">Arylsulfatase A</fullName>
    </submittedName>
</protein>
<dbReference type="STRING" id="648782.SAMN04488554_2933"/>
<evidence type="ECO:0000313" key="4">
    <source>
        <dbReference type="EMBL" id="SEE79470.1"/>
    </source>
</evidence>
<sequence>MAASTSQPHIVVLMTDQQRVGLTGVEGGPDSMPRLDALFADGARFDRAYTSCPACVPARTSLLTGRFPSAHRVRQNSTAEHAFYSKDLLDVLRAAGYSLHFSGKPHMHPGPGDFDTFHGPFMHGGGPAESAAHEEFDAWLHGLDHAVTEEPTPFPVESQLPYRIVDGAIRAVDSAPAEDPYFLWLSFPEPHNPYQVPEPYFSMFDEAEVPERLAGPEVLDALGWRFRWLHRLIEEKRPGFDQVWRRYRANYLGMLAMIDDQIGRLVDHLAAQPGGLENTVFVFLTDHGDFVGDYGLQRKGAGLPEALTRIPLAVTGPGVETQHRSEPVSMVDLLPTIAEWVGQPIPPGVQGRSLAPLLRGGEAPPSEFSTIYAEHGYGGVSYDESDRPPLHFPYQGTTFDELNSVTQSGEMRMVVGDRYKLVVDDRSEVFLYDLEADPAETEDLSDDAALAGVREDLYRQLVQWLLRVADDLPAGSYQPKTRPHNWRWA</sequence>
<dbReference type="EMBL" id="FNTX01000002">
    <property type="protein sequence ID" value="SEE79470.1"/>
    <property type="molecule type" value="Genomic_DNA"/>
</dbReference>
<dbReference type="Proteomes" id="UP000199220">
    <property type="component" value="Unassembled WGS sequence"/>
</dbReference>
<keyword evidence="5" id="KW-1185">Reference proteome</keyword>